<dbReference type="Proteomes" id="UP000324222">
    <property type="component" value="Unassembled WGS sequence"/>
</dbReference>
<dbReference type="EMBL" id="VSRR010050149">
    <property type="protein sequence ID" value="MPC79069.1"/>
    <property type="molecule type" value="Genomic_DNA"/>
</dbReference>
<organism evidence="2 3">
    <name type="scientific">Portunus trituberculatus</name>
    <name type="common">Swimming crab</name>
    <name type="synonym">Neptunus trituberculatus</name>
    <dbReference type="NCBI Taxonomy" id="210409"/>
    <lineage>
        <taxon>Eukaryota</taxon>
        <taxon>Metazoa</taxon>
        <taxon>Ecdysozoa</taxon>
        <taxon>Arthropoda</taxon>
        <taxon>Crustacea</taxon>
        <taxon>Multicrustacea</taxon>
        <taxon>Malacostraca</taxon>
        <taxon>Eumalacostraca</taxon>
        <taxon>Eucarida</taxon>
        <taxon>Decapoda</taxon>
        <taxon>Pleocyemata</taxon>
        <taxon>Brachyura</taxon>
        <taxon>Eubrachyura</taxon>
        <taxon>Portunoidea</taxon>
        <taxon>Portunidae</taxon>
        <taxon>Portuninae</taxon>
        <taxon>Portunus</taxon>
    </lineage>
</organism>
<feature type="region of interest" description="Disordered" evidence="1">
    <location>
        <begin position="108"/>
        <end position="133"/>
    </location>
</feature>
<evidence type="ECO:0000313" key="3">
    <source>
        <dbReference type="Proteomes" id="UP000324222"/>
    </source>
</evidence>
<reference evidence="2 3" key="1">
    <citation type="submission" date="2019-05" db="EMBL/GenBank/DDBJ databases">
        <title>Another draft genome of Portunus trituberculatus and its Hox gene families provides insights of decapod evolution.</title>
        <authorList>
            <person name="Jeong J.-H."/>
            <person name="Song I."/>
            <person name="Kim S."/>
            <person name="Choi T."/>
            <person name="Kim D."/>
            <person name="Ryu S."/>
            <person name="Kim W."/>
        </authorList>
    </citation>
    <scope>NUCLEOTIDE SEQUENCE [LARGE SCALE GENOMIC DNA]</scope>
    <source>
        <tissue evidence="2">Muscle</tissue>
    </source>
</reference>
<name>A0A5B7IAX2_PORTR</name>
<protein>
    <submittedName>
        <fullName evidence="2">Uncharacterized protein</fullName>
    </submittedName>
</protein>
<comment type="caution">
    <text evidence="2">The sequence shown here is derived from an EMBL/GenBank/DDBJ whole genome shotgun (WGS) entry which is preliminary data.</text>
</comment>
<dbReference type="AlphaFoldDB" id="A0A5B7IAX2"/>
<accession>A0A5B7IAX2</accession>
<feature type="compositionally biased region" description="Basic and acidic residues" evidence="1">
    <location>
        <begin position="117"/>
        <end position="128"/>
    </location>
</feature>
<sequence>MNKAPAKKRSAEAVSEEQTFTASSVDSQDICLAAGQPRETIIHVKKVKLPVGGAKKLCLSAVTDHMASLDLTRQTVNLHTPAADSAPTNLPSLSPGLQDAVITDAASRASLPQPDASCHRETFPEGRGKTLVHSAPQTTPVLGTAHEGRPYLTVNPRSAAYDMLVKEGFLGLTMTPADPDTL</sequence>
<gene>
    <name evidence="2" type="ORF">E2C01_073581</name>
</gene>
<evidence type="ECO:0000313" key="2">
    <source>
        <dbReference type="EMBL" id="MPC79069.1"/>
    </source>
</evidence>
<keyword evidence="3" id="KW-1185">Reference proteome</keyword>
<evidence type="ECO:0000256" key="1">
    <source>
        <dbReference type="SAM" id="MobiDB-lite"/>
    </source>
</evidence>
<proteinExistence type="predicted"/>